<evidence type="ECO:0000313" key="3">
    <source>
        <dbReference type="EMBL" id="ARN56840.1"/>
    </source>
</evidence>
<dbReference type="RefSeq" id="WP_085755522.1">
    <property type="nucleotide sequence ID" value="NZ_CP021023.1"/>
</dbReference>
<protein>
    <submittedName>
        <fullName evidence="3">PEP-CTERM protein-sorting domain-containing protein</fullName>
    </submittedName>
</protein>
<gene>
    <name evidence="3" type="ORF">STSP1_01232</name>
</gene>
<dbReference type="Pfam" id="PF07589">
    <property type="entry name" value="PEP-CTERM"/>
    <property type="match status" value="1"/>
</dbReference>
<evidence type="ECO:0000313" key="4">
    <source>
        <dbReference type="Proteomes" id="UP000193334"/>
    </source>
</evidence>
<keyword evidence="1" id="KW-0732">Signal</keyword>
<dbReference type="KEGG" id="pbp:STSP1_01232"/>
<sequence length="261" mass="27821" precursor="true">MVILLAVVALLCNVAHAEFIEINLNFGDTVQDTFPDSDDLRMEFGQVGSYTNGSTIDIYATLEADAPWSSNNPSNNGSVSDDIRVQVENGSSVELTLNLWSDDTYETAFSPSGDYEWMLGFYDIDGTSSGTADILTLKTAGTYTVTQDTFLAIDDSDPAQPIFDGSDAEGNIPGELGIVPPLTEDQADVAVLYTLQNTNSVSFAYEVTEGGDTGRNLLVDGGSLRGALDAFDPVTVTIPEPATMALLGIGGLFSLRRKRSS</sequence>
<reference evidence="4" key="1">
    <citation type="submission" date="2017-04" db="EMBL/GenBank/DDBJ databases">
        <title>Comparative genomics and description of representatives of a novel lineage of planctomycetes thriving in anoxic sediments.</title>
        <authorList>
            <person name="Spring S."/>
            <person name="Bunk B."/>
            <person name="Sproer C."/>
        </authorList>
    </citation>
    <scope>NUCLEOTIDE SEQUENCE [LARGE SCALE GENOMIC DNA]</scope>
    <source>
        <strain evidence="4">ST-PulAB-D4</strain>
    </source>
</reference>
<organism evidence="3 4">
    <name type="scientific">Sedimentisphaera salicampi</name>
    <dbReference type="NCBI Taxonomy" id="1941349"/>
    <lineage>
        <taxon>Bacteria</taxon>
        <taxon>Pseudomonadati</taxon>
        <taxon>Planctomycetota</taxon>
        <taxon>Phycisphaerae</taxon>
        <taxon>Sedimentisphaerales</taxon>
        <taxon>Sedimentisphaeraceae</taxon>
        <taxon>Sedimentisphaera</taxon>
    </lineage>
</organism>
<name>A0A1W6LM17_9BACT</name>
<dbReference type="Proteomes" id="UP000193334">
    <property type="component" value="Chromosome"/>
</dbReference>
<proteinExistence type="predicted"/>
<accession>A0A1W6LM17</accession>
<evidence type="ECO:0000259" key="2">
    <source>
        <dbReference type="Pfam" id="PF07589"/>
    </source>
</evidence>
<dbReference type="EMBL" id="CP021023">
    <property type="protein sequence ID" value="ARN56840.1"/>
    <property type="molecule type" value="Genomic_DNA"/>
</dbReference>
<feature type="signal peptide" evidence="1">
    <location>
        <begin position="1"/>
        <end position="17"/>
    </location>
</feature>
<evidence type="ECO:0000256" key="1">
    <source>
        <dbReference type="SAM" id="SignalP"/>
    </source>
</evidence>
<dbReference type="InterPro" id="IPR013424">
    <property type="entry name" value="Ice-binding_C"/>
</dbReference>
<dbReference type="AlphaFoldDB" id="A0A1W6LM17"/>
<feature type="domain" description="Ice-binding protein C-terminal" evidence="2">
    <location>
        <begin position="237"/>
        <end position="258"/>
    </location>
</feature>
<dbReference type="NCBIfam" id="TIGR02595">
    <property type="entry name" value="PEP_CTERM"/>
    <property type="match status" value="1"/>
</dbReference>
<feature type="chain" id="PRO_5013320789" evidence="1">
    <location>
        <begin position="18"/>
        <end position="261"/>
    </location>
</feature>
<keyword evidence="4" id="KW-1185">Reference proteome</keyword>